<evidence type="ECO:0000313" key="2">
    <source>
        <dbReference type="EMBL" id="EHY52772.1"/>
    </source>
</evidence>
<evidence type="ECO:0000313" key="3">
    <source>
        <dbReference type="Proteomes" id="UP000007304"/>
    </source>
</evidence>
<organism evidence="2 3">
    <name type="scientific">Exophiala dermatitidis (strain ATCC 34100 / CBS 525.76 / NIH/UT8656)</name>
    <name type="common">Black yeast</name>
    <name type="synonym">Wangiella dermatitidis</name>
    <dbReference type="NCBI Taxonomy" id="858893"/>
    <lineage>
        <taxon>Eukaryota</taxon>
        <taxon>Fungi</taxon>
        <taxon>Dikarya</taxon>
        <taxon>Ascomycota</taxon>
        <taxon>Pezizomycotina</taxon>
        <taxon>Eurotiomycetes</taxon>
        <taxon>Chaetothyriomycetidae</taxon>
        <taxon>Chaetothyriales</taxon>
        <taxon>Herpotrichiellaceae</taxon>
        <taxon>Exophiala</taxon>
    </lineage>
</organism>
<evidence type="ECO:0000256" key="1">
    <source>
        <dbReference type="SAM" id="MobiDB-lite"/>
    </source>
</evidence>
<proteinExistence type="predicted"/>
<gene>
    <name evidence="2" type="ORF">HMPREF1120_00981</name>
</gene>
<keyword evidence="3" id="KW-1185">Reference proteome</keyword>
<reference evidence="2" key="1">
    <citation type="submission" date="2011-07" db="EMBL/GenBank/DDBJ databases">
        <title>The Genome Sequence of Exophiala (Wangiella) dermatitidis NIH/UT8656.</title>
        <authorList>
            <consortium name="The Broad Institute Genome Sequencing Platform"/>
            <person name="Cuomo C."/>
            <person name="Wang Z."/>
            <person name="Hunicke-Smith S."/>
            <person name="Szanislo P.J."/>
            <person name="Earl A."/>
            <person name="Young S.K."/>
            <person name="Zeng Q."/>
            <person name="Gargeya S."/>
            <person name="Fitzgerald M."/>
            <person name="Haas B."/>
            <person name="Abouelleil A."/>
            <person name="Alvarado L."/>
            <person name="Arachchi H.M."/>
            <person name="Berlin A."/>
            <person name="Brown A."/>
            <person name="Chapman S.B."/>
            <person name="Chen Z."/>
            <person name="Dunbar C."/>
            <person name="Freedman E."/>
            <person name="Gearin G."/>
            <person name="Gellesch M."/>
            <person name="Goldberg J."/>
            <person name="Griggs A."/>
            <person name="Gujja S."/>
            <person name="Heiman D."/>
            <person name="Howarth C."/>
            <person name="Larson L."/>
            <person name="Lui A."/>
            <person name="MacDonald P.J.P."/>
            <person name="Montmayeur A."/>
            <person name="Murphy C."/>
            <person name="Neiman D."/>
            <person name="Pearson M."/>
            <person name="Priest M."/>
            <person name="Roberts A."/>
            <person name="Saif S."/>
            <person name="Shea T."/>
            <person name="Shenoy N."/>
            <person name="Sisk P."/>
            <person name="Stolte C."/>
            <person name="Sykes S."/>
            <person name="Wortman J."/>
            <person name="Nusbaum C."/>
            <person name="Birren B."/>
        </authorList>
    </citation>
    <scope>NUCLEOTIDE SEQUENCE</scope>
    <source>
        <strain evidence="2">NIH/UT8656</strain>
    </source>
</reference>
<name>H6BL24_EXODN</name>
<dbReference type="GeneID" id="20305620"/>
<protein>
    <submittedName>
        <fullName evidence="2">Uncharacterized protein</fullName>
    </submittedName>
</protein>
<dbReference type="VEuPathDB" id="FungiDB:HMPREF1120_00981"/>
<dbReference type="HOGENOM" id="CLU_1517871_0_0_1"/>
<dbReference type="RefSeq" id="XP_009153233.1">
    <property type="nucleotide sequence ID" value="XM_009154985.1"/>
</dbReference>
<dbReference type="AlphaFoldDB" id="H6BL24"/>
<sequence>MSVAIPTQWSLELGSLHFLMHPIDLTLPGNASMIALAPLMATFLHPELVLGSVGLLPPPLPAGMQHLKSEGPGHSFDSVFPELHDDVKRQLPLLPVPQVVLVQHLMSSGVPGHLFATDVPPALEQFDVEMQTPGAPPDPVQAPFTSARGDRRDALAAAKKSQRTSKGRSIWDNISMG</sequence>
<dbReference type="InParanoid" id="H6BL24"/>
<dbReference type="EMBL" id="JH226130">
    <property type="protein sequence ID" value="EHY52772.1"/>
    <property type="molecule type" value="Genomic_DNA"/>
</dbReference>
<dbReference type="Proteomes" id="UP000007304">
    <property type="component" value="Unassembled WGS sequence"/>
</dbReference>
<accession>H6BL24</accession>
<feature type="region of interest" description="Disordered" evidence="1">
    <location>
        <begin position="131"/>
        <end position="177"/>
    </location>
</feature>